<dbReference type="InterPro" id="IPR003593">
    <property type="entry name" value="AAA+_ATPase"/>
</dbReference>
<evidence type="ECO:0000256" key="2">
    <source>
        <dbReference type="ARBA" id="ARBA00022692"/>
    </source>
</evidence>
<feature type="domain" description="Peptidase C39" evidence="11">
    <location>
        <begin position="2"/>
        <end position="124"/>
    </location>
</feature>
<dbReference type="PROSITE" id="PS50893">
    <property type="entry name" value="ABC_TRANSPORTER_2"/>
    <property type="match status" value="1"/>
</dbReference>
<dbReference type="SUPFAM" id="SSF90123">
    <property type="entry name" value="ABC transporter transmembrane region"/>
    <property type="match status" value="1"/>
</dbReference>
<evidence type="ECO:0000259" key="10">
    <source>
        <dbReference type="PROSITE" id="PS50929"/>
    </source>
</evidence>
<evidence type="ECO:0000256" key="3">
    <source>
        <dbReference type="ARBA" id="ARBA00022741"/>
    </source>
</evidence>
<dbReference type="InterPro" id="IPR005074">
    <property type="entry name" value="Peptidase_C39"/>
</dbReference>
<keyword evidence="6 8" id="KW-1133">Transmembrane helix</keyword>
<comment type="subcellular location">
    <subcellularLocation>
        <location evidence="1">Cell membrane</location>
        <topology evidence="1">Multi-pass membrane protein</topology>
    </subcellularLocation>
</comment>
<evidence type="ECO:0000313" key="12">
    <source>
        <dbReference type="EMBL" id="MDN4164542.1"/>
    </source>
</evidence>
<dbReference type="EMBL" id="JAUHJS010000002">
    <property type="protein sequence ID" value="MDN4164542.1"/>
    <property type="molecule type" value="Genomic_DNA"/>
</dbReference>
<dbReference type="Proteomes" id="UP001168552">
    <property type="component" value="Unassembled WGS sequence"/>
</dbReference>
<dbReference type="InterPro" id="IPR036640">
    <property type="entry name" value="ABC1_TM_sf"/>
</dbReference>
<protein>
    <submittedName>
        <fullName evidence="12">Peptidase domain-containing ABC transporter</fullName>
    </submittedName>
</protein>
<dbReference type="InterPro" id="IPR039421">
    <property type="entry name" value="Type_1_exporter"/>
</dbReference>
<dbReference type="SUPFAM" id="SSF52540">
    <property type="entry name" value="P-loop containing nucleoside triphosphate hydrolases"/>
    <property type="match status" value="1"/>
</dbReference>
<feature type="transmembrane region" description="Helical" evidence="8">
    <location>
        <begin position="409"/>
        <end position="427"/>
    </location>
</feature>
<dbReference type="RefSeq" id="WP_320003071.1">
    <property type="nucleotide sequence ID" value="NZ_JAUHJS010000002.1"/>
</dbReference>
<keyword evidence="7 8" id="KW-0472">Membrane</keyword>
<accession>A0ABT8F268</accession>
<dbReference type="InterPro" id="IPR011527">
    <property type="entry name" value="ABC1_TM_dom"/>
</dbReference>
<dbReference type="Gene3D" id="3.90.70.10">
    <property type="entry name" value="Cysteine proteinases"/>
    <property type="match status" value="1"/>
</dbReference>
<dbReference type="PANTHER" id="PTHR43394">
    <property type="entry name" value="ATP-DEPENDENT PERMEASE MDL1, MITOCHONDRIAL"/>
    <property type="match status" value="1"/>
</dbReference>
<dbReference type="InterPro" id="IPR017871">
    <property type="entry name" value="ABC_transporter-like_CS"/>
</dbReference>
<dbReference type="PROSITE" id="PS50990">
    <property type="entry name" value="PEPTIDASE_C39"/>
    <property type="match status" value="1"/>
</dbReference>
<feature type="domain" description="ABC transmembrane type-1" evidence="10">
    <location>
        <begin position="158"/>
        <end position="438"/>
    </location>
</feature>
<evidence type="ECO:0000259" key="11">
    <source>
        <dbReference type="PROSITE" id="PS50990"/>
    </source>
</evidence>
<feature type="transmembrane region" description="Helical" evidence="8">
    <location>
        <begin position="293"/>
        <end position="313"/>
    </location>
</feature>
<comment type="caution">
    <text evidence="12">The sequence shown here is derived from an EMBL/GenBank/DDBJ whole genome shotgun (WGS) entry which is preliminary data.</text>
</comment>
<sequence length="708" mass="78830">MQRSVLDCGPACLATIVSFYEGTYGYDELSLSVLAQNGASFLGLSVTAKKYGLSCEAYTADIPNLKTIDKPTILHVVIRGQLQHFVVCFGFAKGEFIIGDPAQGIVHYTEAELDAIWQTKALLMLEPNEHFEKKKESAKKKTAWLRDILESDLPFLGIAVFLGIVTSLLSISTALFSQQLIDKIIPNQDFEKLYIGLSLLFLLLLIKGGLGWLRGYFLLWQSKEFNNRIINRFYSSLLFLPKYFFDSRKTGELVTRMNDTRRIQSVISTLAGSVMIDVLVVLVSTGFLFFYSVWIGVLALSASLGFLLLSFVLNGKIVKGQKAVMQAYAHNESNYIDTIQGVDVIKITGKQQTYSERTKAIYGKLQDETFSLGKIGLRYGLLAESIGVVLTIGVLLLMSQFVLNGDYKVGELVAVIGISGGIVPSLARLSMVNVQLQEAKVAFDRMYEFIKIKPEATEAEHKKENRIRFQSLEVKNISFRFAGRSLLLKNVSFELNKGEIITLLGESGMGKSTTLQIIQRFYEVESGAVLLNGQEAKSFPLGEWRAILGVVPQEIKIFNGSLLENICLDTPQSNAQAVVDFCMSYGFHPFFNSFPQSYATILGEGGINLSGGQLQLVALARALFSKPQLLILDEPTAAMDRNTEGFIMSLLHKLKEEMGILLVTHKINTARKSDRIYILDKGEIVSYGSHEDLLSEKNLYSDTWSDYR</sequence>
<evidence type="ECO:0000256" key="8">
    <source>
        <dbReference type="SAM" id="Phobius"/>
    </source>
</evidence>
<evidence type="ECO:0000256" key="5">
    <source>
        <dbReference type="ARBA" id="ARBA00022840"/>
    </source>
</evidence>
<dbReference type="Gene3D" id="1.20.1560.10">
    <property type="entry name" value="ABC transporter type 1, transmembrane domain"/>
    <property type="match status" value="1"/>
</dbReference>
<evidence type="ECO:0000256" key="4">
    <source>
        <dbReference type="ARBA" id="ARBA00022801"/>
    </source>
</evidence>
<keyword evidence="3" id="KW-0547">Nucleotide-binding</keyword>
<dbReference type="PROSITE" id="PS50929">
    <property type="entry name" value="ABC_TM1F"/>
    <property type="match status" value="1"/>
</dbReference>
<keyword evidence="13" id="KW-1185">Reference proteome</keyword>
<evidence type="ECO:0000259" key="9">
    <source>
        <dbReference type="PROSITE" id="PS50893"/>
    </source>
</evidence>
<feature type="transmembrane region" description="Helical" evidence="8">
    <location>
        <begin position="381"/>
        <end position="403"/>
    </location>
</feature>
<feature type="domain" description="ABC transporter" evidence="9">
    <location>
        <begin position="472"/>
        <end position="706"/>
    </location>
</feature>
<dbReference type="PROSITE" id="PS00211">
    <property type="entry name" value="ABC_TRANSPORTER_1"/>
    <property type="match status" value="1"/>
</dbReference>
<feature type="transmembrane region" description="Helical" evidence="8">
    <location>
        <begin position="266"/>
        <end position="287"/>
    </location>
</feature>
<dbReference type="SMART" id="SM00382">
    <property type="entry name" value="AAA"/>
    <property type="match status" value="1"/>
</dbReference>
<feature type="transmembrane region" description="Helical" evidence="8">
    <location>
        <begin position="193"/>
        <end position="217"/>
    </location>
</feature>
<name>A0ABT8F268_9BACT</name>
<evidence type="ECO:0000256" key="6">
    <source>
        <dbReference type="ARBA" id="ARBA00022989"/>
    </source>
</evidence>
<proteinExistence type="predicted"/>
<dbReference type="Pfam" id="PF00664">
    <property type="entry name" value="ABC_membrane"/>
    <property type="match status" value="1"/>
</dbReference>
<evidence type="ECO:0000313" key="13">
    <source>
        <dbReference type="Proteomes" id="UP001168552"/>
    </source>
</evidence>
<keyword evidence="2 8" id="KW-0812">Transmembrane</keyword>
<keyword evidence="5" id="KW-0067">ATP-binding</keyword>
<dbReference type="InterPro" id="IPR027417">
    <property type="entry name" value="P-loop_NTPase"/>
</dbReference>
<organism evidence="12 13">
    <name type="scientific">Shiella aurantiaca</name>
    <dbReference type="NCBI Taxonomy" id="3058365"/>
    <lineage>
        <taxon>Bacteria</taxon>
        <taxon>Pseudomonadati</taxon>
        <taxon>Bacteroidota</taxon>
        <taxon>Cytophagia</taxon>
        <taxon>Cytophagales</taxon>
        <taxon>Shiellaceae</taxon>
        <taxon>Shiella</taxon>
    </lineage>
</organism>
<dbReference type="CDD" id="cd18570">
    <property type="entry name" value="ABC_6TM_PCAT1_LagD_like"/>
    <property type="match status" value="1"/>
</dbReference>
<evidence type="ECO:0000256" key="7">
    <source>
        <dbReference type="ARBA" id="ARBA00023136"/>
    </source>
</evidence>
<dbReference type="PANTHER" id="PTHR43394:SF1">
    <property type="entry name" value="ATP-BINDING CASSETTE SUB-FAMILY B MEMBER 10, MITOCHONDRIAL"/>
    <property type="match status" value="1"/>
</dbReference>
<evidence type="ECO:0000256" key="1">
    <source>
        <dbReference type="ARBA" id="ARBA00004651"/>
    </source>
</evidence>
<keyword evidence="4" id="KW-0378">Hydrolase</keyword>
<gene>
    <name evidence="12" type="ORF">QWY31_03460</name>
</gene>
<feature type="transmembrane region" description="Helical" evidence="8">
    <location>
        <begin position="155"/>
        <end position="181"/>
    </location>
</feature>
<dbReference type="InterPro" id="IPR003439">
    <property type="entry name" value="ABC_transporter-like_ATP-bd"/>
</dbReference>
<dbReference type="Pfam" id="PF00005">
    <property type="entry name" value="ABC_tran"/>
    <property type="match status" value="1"/>
</dbReference>
<reference evidence="12" key="1">
    <citation type="submission" date="2023-06" db="EMBL/GenBank/DDBJ databases">
        <title>Cytophagales bacterium Strain LB-30, isolated from soil.</title>
        <authorList>
            <person name="Liu B."/>
        </authorList>
    </citation>
    <scope>NUCLEOTIDE SEQUENCE</scope>
    <source>
        <strain evidence="12">LB-30</strain>
    </source>
</reference>
<dbReference type="Pfam" id="PF03412">
    <property type="entry name" value="Peptidase_C39"/>
    <property type="match status" value="1"/>
</dbReference>
<dbReference type="Gene3D" id="3.40.50.300">
    <property type="entry name" value="P-loop containing nucleotide triphosphate hydrolases"/>
    <property type="match status" value="1"/>
</dbReference>